<proteinExistence type="predicted"/>
<keyword evidence="2" id="KW-1133">Transmembrane helix</keyword>
<feature type="compositionally biased region" description="Low complexity" evidence="1">
    <location>
        <begin position="183"/>
        <end position="205"/>
    </location>
</feature>
<evidence type="ECO:0000256" key="2">
    <source>
        <dbReference type="SAM" id="Phobius"/>
    </source>
</evidence>
<dbReference type="OrthoDB" id="2963738at2759"/>
<evidence type="ECO:0000313" key="4">
    <source>
        <dbReference type="Proteomes" id="UP000620124"/>
    </source>
</evidence>
<feature type="region of interest" description="Disordered" evidence="1">
    <location>
        <begin position="128"/>
        <end position="205"/>
    </location>
</feature>
<feature type="region of interest" description="Disordered" evidence="1">
    <location>
        <begin position="296"/>
        <end position="320"/>
    </location>
</feature>
<sequence length="353" mass="38264">MTVLKRCGTLYFKPLFDSSCVTRWLIERPKCYSILHYYARSPGLSDHLVPSSIPVYRDLAVVTIILSKNPYHITSLQGSYFLAMIIRSQASADHSASFANTMGTGCPSLHKEGNTCITTAMAFPTSVNTWGKPSKRSDSRMGSGSPRTKGTFHSGGTLPRRDKASVELPASQFGPVQEPAKPSSTTGTPSSTTGTSTFTSLGSSTDGELVTHTQTFFPSPTVSPTVNTVPKPPRKSARTAATAASVVSIGFVIAAAVLFLWARRRRQRMRELMLPEHFIDQPQRDISRENIQRKSNTLGRGHSVGIEAQDNSDDPPAGLAGETMTVRMRRVEAQLEALLTMGLPENSPPSYSG</sequence>
<keyword evidence="2" id="KW-0472">Membrane</keyword>
<keyword evidence="4" id="KW-1185">Reference proteome</keyword>
<evidence type="ECO:0000256" key="1">
    <source>
        <dbReference type="SAM" id="MobiDB-lite"/>
    </source>
</evidence>
<dbReference type="Proteomes" id="UP000620124">
    <property type="component" value="Unassembled WGS sequence"/>
</dbReference>
<evidence type="ECO:0000313" key="3">
    <source>
        <dbReference type="EMBL" id="KAF7366028.1"/>
    </source>
</evidence>
<dbReference type="EMBL" id="JACAZI010000003">
    <property type="protein sequence ID" value="KAF7366028.1"/>
    <property type="molecule type" value="Genomic_DNA"/>
</dbReference>
<reference evidence="3" key="1">
    <citation type="submission" date="2020-05" db="EMBL/GenBank/DDBJ databases">
        <title>Mycena genomes resolve the evolution of fungal bioluminescence.</title>
        <authorList>
            <person name="Tsai I.J."/>
        </authorList>
    </citation>
    <scope>NUCLEOTIDE SEQUENCE</scope>
    <source>
        <strain evidence="3">CCC161011</strain>
    </source>
</reference>
<comment type="caution">
    <text evidence="3">The sequence shown here is derived from an EMBL/GenBank/DDBJ whole genome shotgun (WGS) entry which is preliminary data.</text>
</comment>
<organism evidence="3 4">
    <name type="scientific">Mycena venus</name>
    <dbReference type="NCBI Taxonomy" id="2733690"/>
    <lineage>
        <taxon>Eukaryota</taxon>
        <taxon>Fungi</taxon>
        <taxon>Dikarya</taxon>
        <taxon>Basidiomycota</taxon>
        <taxon>Agaricomycotina</taxon>
        <taxon>Agaricomycetes</taxon>
        <taxon>Agaricomycetidae</taxon>
        <taxon>Agaricales</taxon>
        <taxon>Marasmiineae</taxon>
        <taxon>Mycenaceae</taxon>
        <taxon>Mycena</taxon>
    </lineage>
</organism>
<protein>
    <recommendedName>
        <fullName evidence="5">Transmembrane protein</fullName>
    </recommendedName>
</protein>
<keyword evidence="2" id="KW-0812">Transmembrane</keyword>
<name>A0A8H7DBI7_9AGAR</name>
<accession>A0A8H7DBI7</accession>
<feature type="transmembrane region" description="Helical" evidence="2">
    <location>
        <begin position="240"/>
        <end position="262"/>
    </location>
</feature>
<evidence type="ECO:0008006" key="5">
    <source>
        <dbReference type="Google" id="ProtNLM"/>
    </source>
</evidence>
<dbReference type="AlphaFoldDB" id="A0A8H7DBI7"/>
<gene>
    <name evidence="3" type="ORF">MVEN_00478700</name>
</gene>